<dbReference type="GO" id="GO:0016747">
    <property type="term" value="F:acyltransferase activity, transferring groups other than amino-acyl groups"/>
    <property type="evidence" value="ECO:0007669"/>
    <property type="project" value="InterPro"/>
</dbReference>
<protein>
    <submittedName>
        <fullName evidence="4">Acetyltransferases</fullName>
    </submittedName>
</protein>
<dbReference type="PANTHER" id="PTHR43420:SF12">
    <property type="entry name" value="N-ACETYLTRANSFERASE DOMAIN-CONTAINING PROTEIN"/>
    <property type="match status" value="1"/>
</dbReference>
<evidence type="ECO:0000259" key="3">
    <source>
        <dbReference type="PROSITE" id="PS51186"/>
    </source>
</evidence>
<dbReference type="RefSeq" id="WP_038278731.1">
    <property type="nucleotide sequence ID" value="NZ_AP018933.1"/>
</dbReference>
<evidence type="ECO:0000313" key="5">
    <source>
        <dbReference type="Proteomes" id="UP000267342"/>
    </source>
</evidence>
<dbReference type="Proteomes" id="UP000267342">
    <property type="component" value="Chromosome"/>
</dbReference>
<feature type="domain" description="N-acetyltransferase" evidence="3">
    <location>
        <begin position="8"/>
        <end position="160"/>
    </location>
</feature>
<dbReference type="CDD" id="cd04301">
    <property type="entry name" value="NAT_SF"/>
    <property type="match status" value="1"/>
</dbReference>
<dbReference type="Gene3D" id="3.40.630.30">
    <property type="match status" value="1"/>
</dbReference>
<dbReference type="InterPro" id="IPR016181">
    <property type="entry name" value="Acyl_CoA_acyltransferase"/>
</dbReference>
<keyword evidence="5" id="KW-1185">Reference proteome</keyword>
<reference evidence="4 5" key="1">
    <citation type="submission" date="2018-09" db="EMBL/GenBank/DDBJ databases">
        <title>Zymobacter palmae IAM14233 (=T109) whole genome analysis.</title>
        <authorList>
            <person name="Yanase H."/>
        </authorList>
    </citation>
    <scope>NUCLEOTIDE SEQUENCE [LARGE SCALE GENOMIC DNA]</scope>
    <source>
        <strain evidence="4 5">IAM14233</strain>
    </source>
</reference>
<sequence length="164" mass="18846">MSSASDVLALRPAVLTDLDALEELEFDCFDSDRFSRRRWRYLLTQAHAVTLVLEDPQAAHDDERLQGYAMVLLRTHSRRALLHSLCVHPQVRRHGQALRLLAACEARAIAAGADTLWLDVHVDNHAALRLYQRCDYHRYSWEDEVYEDGGAAWRMEKRLAHAAI</sequence>
<organism evidence="4 5">
    <name type="scientific">Zymobacter palmae</name>
    <dbReference type="NCBI Taxonomy" id="33074"/>
    <lineage>
        <taxon>Bacteria</taxon>
        <taxon>Pseudomonadati</taxon>
        <taxon>Pseudomonadota</taxon>
        <taxon>Gammaproteobacteria</taxon>
        <taxon>Oceanospirillales</taxon>
        <taxon>Halomonadaceae</taxon>
        <taxon>Zymobacter group</taxon>
        <taxon>Zymobacter</taxon>
    </lineage>
</organism>
<dbReference type="Pfam" id="PF00583">
    <property type="entry name" value="Acetyltransf_1"/>
    <property type="match status" value="1"/>
</dbReference>
<dbReference type="SUPFAM" id="SSF55729">
    <property type="entry name" value="Acyl-CoA N-acyltransferases (Nat)"/>
    <property type="match status" value="1"/>
</dbReference>
<evidence type="ECO:0000256" key="2">
    <source>
        <dbReference type="ARBA" id="ARBA00023315"/>
    </source>
</evidence>
<dbReference type="OrthoDB" id="27442at2"/>
<keyword evidence="1 4" id="KW-0808">Transferase</keyword>
<evidence type="ECO:0000256" key="1">
    <source>
        <dbReference type="ARBA" id="ARBA00022679"/>
    </source>
</evidence>
<dbReference type="PANTHER" id="PTHR43420">
    <property type="entry name" value="ACETYLTRANSFERASE"/>
    <property type="match status" value="1"/>
</dbReference>
<dbReference type="EMBL" id="AP018933">
    <property type="protein sequence ID" value="BBG30268.1"/>
    <property type="molecule type" value="Genomic_DNA"/>
</dbReference>
<dbReference type="PROSITE" id="PS51186">
    <property type="entry name" value="GNAT"/>
    <property type="match status" value="1"/>
</dbReference>
<name>A0A348HF66_9GAMM</name>
<dbReference type="STRING" id="1123510.GCA_000620025_02598"/>
<dbReference type="KEGG" id="zpl:ZBT109_1508"/>
<dbReference type="AlphaFoldDB" id="A0A348HF66"/>
<dbReference type="InterPro" id="IPR000182">
    <property type="entry name" value="GNAT_dom"/>
</dbReference>
<gene>
    <name evidence="4" type="ORF">ZBT109_1508</name>
</gene>
<evidence type="ECO:0000313" key="4">
    <source>
        <dbReference type="EMBL" id="BBG30268.1"/>
    </source>
</evidence>
<proteinExistence type="predicted"/>
<accession>A0A348HF66</accession>
<keyword evidence="2" id="KW-0012">Acyltransferase</keyword>
<dbReference type="InterPro" id="IPR050680">
    <property type="entry name" value="YpeA/RimI_acetyltransf"/>
</dbReference>